<organism evidence="1">
    <name type="scientific">Peptoniphilus gorbachii</name>
    <dbReference type="NCBI Taxonomy" id="411567"/>
    <lineage>
        <taxon>Bacteria</taxon>
        <taxon>Bacillati</taxon>
        <taxon>Bacillota</taxon>
        <taxon>Tissierellia</taxon>
        <taxon>Tissierellales</taxon>
        <taxon>Peptoniphilaceae</taxon>
        <taxon>Peptoniphilus</taxon>
    </lineage>
</organism>
<dbReference type="AlphaFoldDB" id="A0A6N3AU10"/>
<evidence type="ECO:0000313" key="1">
    <source>
        <dbReference type="EMBL" id="VYT94403.1"/>
    </source>
</evidence>
<dbReference type="RefSeq" id="WP_156701325.1">
    <property type="nucleotide sequence ID" value="NZ_CACRUP010000013.1"/>
</dbReference>
<proteinExistence type="predicted"/>
<sequence length="174" mass="20498">MKLNLLNQVFSFHDFHLTNIENLPDKIILYFDQGLYFEKNEGEQKDYMMTKPRLILHKTDTSFSKEDLGEIIGGLIHAFDPDFDLDDGLKDLNDDFDHGVEINLYKDGTYKKISLDEFLKLDFEIINESFGYGYMRFRGIVTGFEDANEWQEASIEIYYNNDAELIYDDLEELE</sequence>
<gene>
    <name evidence="1" type="ORF">PGLFYP46_01475</name>
</gene>
<name>A0A6N3AU10_9FIRM</name>
<protein>
    <submittedName>
        <fullName evidence="1">Uncharacterized protein</fullName>
    </submittedName>
</protein>
<reference evidence="1" key="1">
    <citation type="submission" date="2019-11" db="EMBL/GenBank/DDBJ databases">
        <authorList>
            <person name="Feng L."/>
        </authorList>
    </citation>
    <scope>NUCLEOTIDE SEQUENCE</scope>
    <source>
        <strain evidence="1">PgorbachiiLFYP46</strain>
    </source>
</reference>
<accession>A0A6N3AU10</accession>
<dbReference type="EMBL" id="CACRUP010000013">
    <property type="protein sequence ID" value="VYT94403.1"/>
    <property type="molecule type" value="Genomic_DNA"/>
</dbReference>